<accession>A0A0R0AI74</accession>
<organism evidence="1 2">
    <name type="scientific">Stenotrophomonas panacihumi</name>
    <dbReference type="NCBI Taxonomy" id="676599"/>
    <lineage>
        <taxon>Bacteria</taxon>
        <taxon>Pseudomonadati</taxon>
        <taxon>Pseudomonadota</taxon>
        <taxon>Gammaproteobacteria</taxon>
        <taxon>Lysobacterales</taxon>
        <taxon>Lysobacteraceae</taxon>
        <taxon>Stenotrophomonas</taxon>
    </lineage>
</organism>
<protein>
    <submittedName>
        <fullName evidence="1">Cobalamin adenosyltransferase</fullName>
    </submittedName>
</protein>
<dbReference type="Proteomes" id="UP000051802">
    <property type="component" value="Unassembled WGS sequence"/>
</dbReference>
<dbReference type="PANTHER" id="PTHR37946">
    <property type="entry name" value="SLL1969 PROTEIN"/>
    <property type="match status" value="1"/>
</dbReference>
<dbReference type="InterPro" id="IPR029058">
    <property type="entry name" value="AB_hydrolase_fold"/>
</dbReference>
<dbReference type="OrthoDB" id="556502at2"/>
<keyword evidence="2" id="KW-1185">Reference proteome</keyword>
<dbReference type="PANTHER" id="PTHR37946:SF1">
    <property type="entry name" value="SLL1969 PROTEIN"/>
    <property type="match status" value="1"/>
</dbReference>
<dbReference type="AlphaFoldDB" id="A0A0R0AI74"/>
<dbReference type="STRING" id="676599.ARC20_08060"/>
<dbReference type="GO" id="GO:0016740">
    <property type="term" value="F:transferase activity"/>
    <property type="evidence" value="ECO:0007669"/>
    <property type="project" value="UniProtKB-KW"/>
</dbReference>
<reference evidence="1 2" key="1">
    <citation type="submission" date="2015-10" db="EMBL/GenBank/DDBJ databases">
        <title>Genome sequencing and analysis of members of genus Stenotrophomonas.</title>
        <authorList>
            <person name="Patil P.P."/>
            <person name="Midha S."/>
            <person name="Patil P.B."/>
        </authorList>
    </citation>
    <scope>NUCLEOTIDE SEQUENCE [LARGE SCALE GENOMIC DNA]</scope>
    <source>
        <strain evidence="1 2">JCM 16536</strain>
    </source>
</reference>
<keyword evidence="1" id="KW-0808">Transferase</keyword>
<name>A0A0R0AI74_9GAMM</name>
<dbReference type="SUPFAM" id="SSF53474">
    <property type="entry name" value="alpha/beta-Hydrolases"/>
    <property type="match status" value="1"/>
</dbReference>
<dbReference type="Gene3D" id="3.40.50.1820">
    <property type="entry name" value="alpha/beta hydrolase"/>
    <property type="match status" value="1"/>
</dbReference>
<evidence type="ECO:0000313" key="1">
    <source>
        <dbReference type="EMBL" id="KRG44848.1"/>
    </source>
</evidence>
<gene>
    <name evidence="1" type="ORF">ARC20_08060</name>
</gene>
<sequence length="201" mass="20963">MKVLLVHGLWNSRHWLAPLAWRLRRAGFEVELFGYASLFGGAEAAMPRLAERIAASGAQALVGHSLGGLMALETLHHWPAPAVTRVVCLGSPLLGSAAAGGMRRFGAGLALGRSAGLLCRGVPVWENCPAVGVVAGTVPHGFGRWFAPLEGPSDGTVALAETRWPGLADHCEVAASHSGLLLSAAVAAQVVAFLRQGRFVH</sequence>
<proteinExistence type="predicted"/>
<comment type="caution">
    <text evidence="1">The sequence shown here is derived from an EMBL/GenBank/DDBJ whole genome shotgun (WGS) entry which is preliminary data.</text>
</comment>
<evidence type="ECO:0000313" key="2">
    <source>
        <dbReference type="Proteomes" id="UP000051802"/>
    </source>
</evidence>
<dbReference type="RefSeq" id="WP_057646080.1">
    <property type="nucleotide sequence ID" value="NZ_LLXU01000066.1"/>
</dbReference>
<dbReference type="EMBL" id="LLXU01000066">
    <property type="protein sequence ID" value="KRG44848.1"/>
    <property type="molecule type" value="Genomic_DNA"/>
</dbReference>